<dbReference type="RefSeq" id="WP_068535418.1">
    <property type="nucleotide sequence ID" value="NZ_LVJH01000034.1"/>
</dbReference>
<evidence type="ECO:0000313" key="1">
    <source>
        <dbReference type="EMBL" id="OAB40817.1"/>
    </source>
</evidence>
<name>A0A162LWK8_9BACL</name>
<comment type="caution">
    <text evidence="1">The sequence shown here is derived from an EMBL/GenBank/DDBJ whole genome shotgun (WGS) entry which is preliminary data.</text>
</comment>
<dbReference type="EMBL" id="LVJH01000034">
    <property type="protein sequence ID" value="OAB40817.1"/>
    <property type="molecule type" value="Genomic_DNA"/>
</dbReference>
<sequence>MVKQIIEEGYNITWHGVNQYAKGGADVYKQHVMHALLDTGYTSTFYGELYKKLFARGDQTKGIRNDLNERKKKH</sequence>
<dbReference type="Gene3D" id="1.10.150.650">
    <property type="match status" value="1"/>
</dbReference>
<reference evidence="1 2" key="1">
    <citation type="submission" date="2016-03" db="EMBL/GenBank/DDBJ databases">
        <title>Draft genome sequence of Paenibacillus glacialis DSM 22343.</title>
        <authorList>
            <person name="Shin S.-K."/>
            <person name="Yi H."/>
        </authorList>
    </citation>
    <scope>NUCLEOTIDE SEQUENCE [LARGE SCALE GENOMIC DNA]</scope>
    <source>
        <strain evidence="1 2">DSM 22343</strain>
    </source>
</reference>
<evidence type="ECO:0000313" key="2">
    <source>
        <dbReference type="Proteomes" id="UP000076967"/>
    </source>
</evidence>
<dbReference type="Proteomes" id="UP000076967">
    <property type="component" value="Unassembled WGS sequence"/>
</dbReference>
<dbReference type="AlphaFoldDB" id="A0A162LWK8"/>
<gene>
    <name evidence="1" type="ORF">PGLA_17760</name>
</gene>
<organism evidence="1 2">
    <name type="scientific">Paenibacillus glacialis</name>
    <dbReference type="NCBI Taxonomy" id="494026"/>
    <lineage>
        <taxon>Bacteria</taxon>
        <taxon>Bacillati</taxon>
        <taxon>Bacillota</taxon>
        <taxon>Bacilli</taxon>
        <taxon>Bacillales</taxon>
        <taxon>Paenibacillaceae</taxon>
        <taxon>Paenibacillus</taxon>
    </lineage>
</organism>
<proteinExistence type="predicted"/>
<protein>
    <submittedName>
        <fullName evidence="1">Uncharacterized protein</fullName>
    </submittedName>
</protein>
<dbReference type="OrthoDB" id="9804333at2"/>
<accession>A0A162LWK8</accession>
<keyword evidence="2" id="KW-1185">Reference proteome</keyword>
<dbReference type="STRING" id="494026.PGLA_17760"/>